<dbReference type="InterPro" id="IPR036388">
    <property type="entry name" value="WH-like_DNA-bd_sf"/>
</dbReference>
<gene>
    <name evidence="8" type="ORF">CW686_08980</name>
</gene>
<dbReference type="RefSeq" id="WP_086039018.1">
    <property type="nucleotide sequence ID" value="NZ_CABFNV010000003.1"/>
</dbReference>
<organism evidence="8 9">
    <name type="scientific">Macrococcoides caseolyticum</name>
    <dbReference type="NCBI Taxonomy" id="69966"/>
    <lineage>
        <taxon>Bacteria</taxon>
        <taxon>Bacillati</taxon>
        <taxon>Bacillota</taxon>
        <taxon>Bacilli</taxon>
        <taxon>Bacillales</taxon>
        <taxon>Staphylococcaceae</taxon>
        <taxon>Macrococcoides</taxon>
    </lineage>
</organism>
<keyword evidence="5" id="KW-0238">DNA-binding</keyword>
<protein>
    <recommendedName>
        <fullName evidence="1">Lactose phosphotransferase system repressor</fullName>
    </recommendedName>
</protein>
<dbReference type="Gene3D" id="1.10.10.10">
    <property type="entry name" value="Winged helix-like DNA-binding domain superfamily/Winged helix DNA-binding domain"/>
    <property type="match status" value="1"/>
</dbReference>
<dbReference type="EMBL" id="PIXC01000020">
    <property type="protein sequence ID" value="PKE25652.1"/>
    <property type="molecule type" value="Genomic_DNA"/>
</dbReference>
<keyword evidence="6" id="KW-0804">Transcription</keyword>
<dbReference type="InterPro" id="IPR037171">
    <property type="entry name" value="NagB/RpiA_transferase-like"/>
</dbReference>
<evidence type="ECO:0000313" key="9">
    <source>
        <dbReference type="Proteomes" id="UP000233482"/>
    </source>
</evidence>
<evidence type="ECO:0000256" key="1">
    <source>
        <dbReference type="ARBA" id="ARBA00021390"/>
    </source>
</evidence>
<dbReference type="AlphaFoldDB" id="A0A2N0VNI9"/>
<dbReference type="Proteomes" id="UP000233482">
    <property type="component" value="Unassembled WGS sequence"/>
</dbReference>
<dbReference type="InterPro" id="IPR018356">
    <property type="entry name" value="Tscrpt_reg_HTH_DeoR_CS"/>
</dbReference>
<evidence type="ECO:0000313" key="8">
    <source>
        <dbReference type="EMBL" id="PKE25652.1"/>
    </source>
</evidence>
<name>A0A2N0VNI9_9STAP</name>
<dbReference type="GO" id="GO:0003700">
    <property type="term" value="F:DNA-binding transcription factor activity"/>
    <property type="evidence" value="ECO:0007669"/>
    <property type="project" value="InterPro"/>
</dbReference>
<dbReference type="InterPro" id="IPR036390">
    <property type="entry name" value="WH_DNA-bd_sf"/>
</dbReference>
<dbReference type="SMART" id="SM01134">
    <property type="entry name" value="DeoRC"/>
    <property type="match status" value="1"/>
</dbReference>
<comment type="function">
    <text evidence="7">Repressor of the lactose catabolism operon. Galactose-6-phosphate is the inducer.</text>
</comment>
<comment type="caution">
    <text evidence="8">The sequence shown here is derived from an EMBL/GenBank/DDBJ whole genome shotgun (WGS) entry which is preliminary data.</text>
</comment>
<dbReference type="PANTHER" id="PTHR30363">
    <property type="entry name" value="HTH-TYPE TRANSCRIPTIONAL REGULATOR SRLR-RELATED"/>
    <property type="match status" value="1"/>
</dbReference>
<evidence type="ECO:0000256" key="6">
    <source>
        <dbReference type="ARBA" id="ARBA00023163"/>
    </source>
</evidence>
<evidence type="ECO:0000256" key="7">
    <source>
        <dbReference type="ARBA" id="ARBA00024937"/>
    </source>
</evidence>
<dbReference type="InterPro" id="IPR001034">
    <property type="entry name" value="DeoR_HTH"/>
</dbReference>
<dbReference type="SUPFAM" id="SSF46785">
    <property type="entry name" value="Winged helix' DNA-binding domain"/>
    <property type="match status" value="1"/>
</dbReference>
<dbReference type="PROSITE" id="PS51000">
    <property type="entry name" value="HTH_DEOR_2"/>
    <property type="match status" value="1"/>
</dbReference>
<dbReference type="SUPFAM" id="SSF100950">
    <property type="entry name" value="NagB/RpiA/CoA transferase-like"/>
    <property type="match status" value="1"/>
</dbReference>
<keyword evidence="3" id="KW-0423">Lactose metabolism</keyword>
<dbReference type="GO" id="GO:0003677">
    <property type="term" value="F:DNA binding"/>
    <property type="evidence" value="ECO:0007669"/>
    <property type="project" value="UniProtKB-KW"/>
</dbReference>
<dbReference type="GO" id="GO:0005988">
    <property type="term" value="P:lactose metabolic process"/>
    <property type="evidence" value="ECO:0007669"/>
    <property type="project" value="UniProtKB-KW"/>
</dbReference>
<dbReference type="InterPro" id="IPR014036">
    <property type="entry name" value="DeoR-like_C"/>
</dbReference>
<dbReference type="SMART" id="SM00420">
    <property type="entry name" value="HTH_DEOR"/>
    <property type="match status" value="1"/>
</dbReference>
<dbReference type="Gene3D" id="3.40.50.1360">
    <property type="match status" value="1"/>
</dbReference>
<keyword evidence="2" id="KW-0678">Repressor</keyword>
<evidence type="ECO:0000256" key="2">
    <source>
        <dbReference type="ARBA" id="ARBA00022491"/>
    </source>
</evidence>
<keyword evidence="4" id="KW-0805">Transcription regulation</keyword>
<reference evidence="8 9" key="1">
    <citation type="submission" date="2017-12" db="EMBL/GenBank/DDBJ databases">
        <title>Genomics of Macrococcus caseolyticus.</title>
        <authorList>
            <person name="MacFadyen A.C."/>
            <person name="Paterson G.K."/>
        </authorList>
    </citation>
    <scope>NUCLEOTIDE SEQUENCE [LARGE SCALE GENOMIC DNA]</scope>
    <source>
        <strain evidence="8 9">5788_EF188</strain>
    </source>
</reference>
<dbReference type="PANTHER" id="PTHR30363:SF4">
    <property type="entry name" value="GLYCEROL-3-PHOSPHATE REGULON REPRESSOR"/>
    <property type="match status" value="1"/>
</dbReference>
<dbReference type="Pfam" id="PF08220">
    <property type="entry name" value="HTH_DeoR"/>
    <property type="match status" value="1"/>
</dbReference>
<evidence type="ECO:0000256" key="5">
    <source>
        <dbReference type="ARBA" id="ARBA00023125"/>
    </source>
</evidence>
<dbReference type="InterPro" id="IPR050313">
    <property type="entry name" value="Carb_Metab_HTH_regulators"/>
</dbReference>
<proteinExistence type="predicted"/>
<evidence type="ECO:0000256" key="4">
    <source>
        <dbReference type="ARBA" id="ARBA00023015"/>
    </source>
</evidence>
<dbReference type="Pfam" id="PF00455">
    <property type="entry name" value="DeoRC"/>
    <property type="match status" value="1"/>
</dbReference>
<sequence>MNKYERLEEVANLVNKKGTIRIKEIVDSLKVSDMTVRRDLAELEEKGILTKIHGGARSNSAFQYTEMSHNEKHTQCVEEKRQIAKKAAELIEEGNTIFLGPGTTVELLAEEISNTRISIITNCLPVFNILFRKKSDKFRVYLIGGEMRELTESFSGDMTNSTLEKMRFSKMFFSANGVKGSDVMTSSHEEAYTQQLAIKNSIEKYLLVDSSKLGKEDFVSFCDLKSLTAIVIDDKNVSKAKGLEIFTEVII</sequence>
<dbReference type="PRINTS" id="PR00037">
    <property type="entry name" value="HTHLACR"/>
</dbReference>
<evidence type="ECO:0000256" key="3">
    <source>
        <dbReference type="ARBA" id="ARBA00022736"/>
    </source>
</evidence>
<dbReference type="PROSITE" id="PS00894">
    <property type="entry name" value="HTH_DEOR_1"/>
    <property type="match status" value="1"/>
</dbReference>
<accession>A0A2N0VNI9</accession>